<sequence>MAEGGLRERQKEKRKQAIMVAAARLFQEQGFNAASMEDIAAAAELSVGTVYNYFKSKAEIGLAIYQADRDLVQGATDKVIANPPADPVDAICRMMETDFETEVGYLDRAVWSALFGASFTDQSSLSNAFVSDELMRVDQFRKLLQVLAAKGKIDAAADLDAAAEMLGALNLWYFMRWLAGLQSGTGDAAHAILSAEGRAALKRHITQLTRGLLA</sequence>
<feature type="DNA-binding region" description="H-T-H motif" evidence="4">
    <location>
        <begin position="35"/>
        <end position="54"/>
    </location>
</feature>
<dbReference type="FunFam" id="1.10.10.60:FF:000141">
    <property type="entry name" value="TetR family transcriptional regulator"/>
    <property type="match status" value="1"/>
</dbReference>
<dbReference type="InterPro" id="IPR001647">
    <property type="entry name" value="HTH_TetR"/>
</dbReference>
<dbReference type="Gene3D" id="1.10.357.10">
    <property type="entry name" value="Tetracycline Repressor, domain 2"/>
    <property type="match status" value="1"/>
</dbReference>
<evidence type="ECO:0000313" key="7">
    <source>
        <dbReference type="Proteomes" id="UP000295783"/>
    </source>
</evidence>
<dbReference type="Proteomes" id="UP000295783">
    <property type="component" value="Unassembled WGS sequence"/>
</dbReference>
<comment type="caution">
    <text evidence="6">The sequence shown here is derived from an EMBL/GenBank/DDBJ whole genome shotgun (WGS) entry which is preliminary data.</text>
</comment>
<evidence type="ECO:0000256" key="4">
    <source>
        <dbReference type="PROSITE-ProRule" id="PRU00335"/>
    </source>
</evidence>
<dbReference type="PROSITE" id="PS50977">
    <property type="entry name" value="HTH_TETR_2"/>
    <property type="match status" value="1"/>
</dbReference>
<dbReference type="PANTHER" id="PTHR30055">
    <property type="entry name" value="HTH-TYPE TRANSCRIPTIONAL REGULATOR RUTR"/>
    <property type="match status" value="1"/>
</dbReference>
<reference evidence="6 7" key="1">
    <citation type="submission" date="2019-03" db="EMBL/GenBank/DDBJ databases">
        <title>Genomic Encyclopedia of Type Strains, Phase III (KMG-III): the genomes of soil and plant-associated and newly described type strains.</title>
        <authorList>
            <person name="Whitman W."/>
        </authorList>
    </citation>
    <scope>NUCLEOTIDE SEQUENCE [LARGE SCALE GENOMIC DNA]</scope>
    <source>
        <strain evidence="6 7">CGMCC 1.7660</strain>
    </source>
</reference>
<dbReference type="SUPFAM" id="SSF46689">
    <property type="entry name" value="Homeodomain-like"/>
    <property type="match status" value="1"/>
</dbReference>
<keyword evidence="7" id="KW-1185">Reference proteome</keyword>
<keyword evidence="2 4" id="KW-0238">DNA-binding</keyword>
<name>A0A4V6PXK6_9PROT</name>
<dbReference type="EMBL" id="SNYW01000002">
    <property type="protein sequence ID" value="TDQ85447.1"/>
    <property type="molecule type" value="Genomic_DNA"/>
</dbReference>
<dbReference type="InterPro" id="IPR036271">
    <property type="entry name" value="Tet_transcr_reg_TetR-rel_C_sf"/>
</dbReference>
<dbReference type="Pfam" id="PF00440">
    <property type="entry name" value="TetR_N"/>
    <property type="match status" value="1"/>
</dbReference>
<evidence type="ECO:0000313" key="6">
    <source>
        <dbReference type="EMBL" id="TDQ85447.1"/>
    </source>
</evidence>
<dbReference type="InterPro" id="IPR023772">
    <property type="entry name" value="DNA-bd_HTH_TetR-type_CS"/>
</dbReference>
<dbReference type="GO" id="GO:0003700">
    <property type="term" value="F:DNA-binding transcription factor activity"/>
    <property type="evidence" value="ECO:0007669"/>
    <property type="project" value="TreeGrafter"/>
</dbReference>
<protein>
    <submittedName>
        <fullName evidence="6">TetR family transcriptional regulator</fullName>
    </submittedName>
</protein>
<proteinExistence type="predicted"/>
<dbReference type="PROSITE" id="PS01081">
    <property type="entry name" value="HTH_TETR_1"/>
    <property type="match status" value="1"/>
</dbReference>
<evidence type="ECO:0000259" key="5">
    <source>
        <dbReference type="PROSITE" id="PS50977"/>
    </source>
</evidence>
<dbReference type="AlphaFoldDB" id="A0A4V6PXK6"/>
<evidence type="ECO:0000256" key="1">
    <source>
        <dbReference type="ARBA" id="ARBA00023015"/>
    </source>
</evidence>
<accession>A0A4V6PXK6</accession>
<dbReference type="PRINTS" id="PR00455">
    <property type="entry name" value="HTHTETR"/>
</dbReference>
<dbReference type="InterPro" id="IPR050109">
    <property type="entry name" value="HTH-type_TetR-like_transc_reg"/>
</dbReference>
<evidence type="ECO:0000256" key="3">
    <source>
        <dbReference type="ARBA" id="ARBA00023163"/>
    </source>
</evidence>
<keyword evidence="1" id="KW-0805">Transcription regulation</keyword>
<dbReference type="SUPFAM" id="SSF48498">
    <property type="entry name" value="Tetracyclin repressor-like, C-terminal domain"/>
    <property type="match status" value="1"/>
</dbReference>
<dbReference type="PANTHER" id="PTHR30055:SF234">
    <property type="entry name" value="HTH-TYPE TRANSCRIPTIONAL REGULATOR BETI"/>
    <property type="match status" value="1"/>
</dbReference>
<dbReference type="InterPro" id="IPR009057">
    <property type="entry name" value="Homeodomain-like_sf"/>
</dbReference>
<organism evidence="6 7">
    <name type="scientific">Dongia mobilis</name>
    <dbReference type="NCBI Taxonomy" id="578943"/>
    <lineage>
        <taxon>Bacteria</taxon>
        <taxon>Pseudomonadati</taxon>
        <taxon>Pseudomonadota</taxon>
        <taxon>Alphaproteobacteria</taxon>
        <taxon>Rhodospirillales</taxon>
        <taxon>Dongiaceae</taxon>
        <taxon>Dongia</taxon>
    </lineage>
</organism>
<evidence type="ECO:0000256" key="2">
    <source>
        <dbReference type="ARBA" id="ARBA00023125"/>
    </source>
</evidence>
<keyword evidence="3" id="KW-0804">Transcription</keyword>
<dbReference type="GO" id="GO:0000976">
    <property type="term" value="F:transcription cis-regulatory region binding"/>
    <property type="evidence" value="ECO:0007669"/>
    <property type="project" value="TreeGrafter"/>
</dbReference>
<gene>
    <name evidence="6" type="ORF">A8950_0233</name>
</gene>
<feature type="domain" description="HTH tetR-type" evidence="5">
    <location>
        <begin position="12"/>
        <end position="72"/>
    </location>
</feature>